<dbReference type="GO" id="GO:0003677">
    <property type="term" value="F:DNA binding"/>
    <property type="evidence" value="ECO:0007669"/>
    <property type="project" value="UniProtKB-UniRule"/>
</dbReference>
<keyword evidence="6" id="KW-0805">Transcription regulation</keyword>
<gene>
    <name evidence="14" type="ORF">ABEB36_000219</name>
</gene>
<evidence type="ECO:0000256" key="3">
    <source>
        <dbReference type="ARBA" id="ARBA00022723"/>
    </source>
</evidence>
<proteinExistence type="inferred from homology"/>
<comment type="similarity">
    <text evidence="2">Belongs to the THAP1 family.</text>
</comment>
<evidence type="ECO:0000313" key="15">
    <source>
        <dbReference type="Proteomes" id="UP001566132"/>
    </source>
</evidence>
<evidence type="ECO:0000256" key="1">
    <source>
        <dbReference type="ARBA" id="ARBA00004642"/>
    </source>
</evidence>
<keyword evidence="3" id="KW-0479">Metal-binding</keyword>
<evidence type="ECO:0000256" key="5">
    <source>
        <dbReference type="ARBA" id="ARBA00022833"/>
    </source>
</evidence>
<accession>A0ABD1FAK1</accession>
<keyword evidence="7" id="KW-0175">Coiled coil</keyword>
<evidence type="ECO:0000256" key="12">
    <source>
        <dbReference type="PROSITE-ProRule" id="PRU00309"/>
    </source>
</evidence>
<organism evidence="14 15">
    <name type="scientific">Hypothenemus hampei</name>
    <name type="common">Coffee berry borer</name>
    <dbReference type="NCBI Taxonomy" id="57062"/>
    <lineage>
        <taxon>Eukaryota</taxon>
        <taxon>Metazoa</taxon>
        <taxon>Ecdysozoa</taxon>
        <taxon>Arthropoda</taxon>
        <taxon>Hexapoda</taxon>
        <taxon>Insecta</taxon>
        <taxon>Pterygota</taxon>
        <taxon>Neoptera</taxon>
        <taxon>Endopterygota</taxon>
        <taxon>Coleoptera</taxon>
        <taxon>Polyphaga</taxon>
        <taxon>Cucujiformia</taxon>
        <taxon>Curculionidae</taxon>
        <taxon>Scolytinae</taxon>
        <taxon>Hypothenemus</taxon>
    </lineage>
</organism>
<dbReference type="SMART" id="SM00980">
    <property type="entry name" value="THAP"/>
    <property type="match status" value="1"/>
</dbReference>
<dbReference type="Proteomes" id="UP001566132">
    <property type="component" value="Unassembled WGS sequence"/>
</dbReference>
<feature type="domain" description="THAP-type" evidence="13">
    <location>
        <begin position="1"/>
        <end position="78"/>
    </location>
</feature>
<evidence type="ECO:0000256" key="2">
    <source>
        <dbReference type="ARBA" id="ARBA00006177"/>
    </source>
</evidence>
<keyword evidence="5" id="KW-0862">Zinc</keyword>
<dbReference type="SMART" id="SM00692">
    <property type="entry name" value="DM3"/>
    <property type="match status" value="1"/>
</dbReference>
<comment type="subcellular location">
    <subcellularLocation>
        <location evidence="1">Nucleus</location>
        <location evidence="1">Nucleoplasm</location>
    </subcellularLocation>
</comment>
<evidence type="ECO:0000256" key="11">
    <source>
        <dbReference type="ARBA" id="ARBA00023306"/>
    </source>
</evidence>
<evidence type="ECO:0000256" key="8">
    <source>
        <dbReference type="ARBA" id="ARBA00023125"/>
    </source>
</evidence>
<evidence type="ECO:0000256" key="4">
    <source>
        <dbReference type="ARBA" id="ARBA00022771"/>
    </source>
</evidence>
<evidence type="ECO:0000256" key="9">
    <source>
        <dbReference type="ARBA" id="ARBA00023163"/>
    </source>
</evidence>
<dbReference type="InterPro" id="IPR038441">
    <property type="entry name" value="THAP_Znf_sf"/>
</dbReference>
<dbReference type="PANTHER" id="PTHR46600">
    <property type="entry name" value="THAP DOMAIN-CONTAINING"/>
    <property type="match status" value="1"/>
</dbReference>
<sequence length="130" mass="15241">MVAHCCIKNYNNNSKNNKNLSFFRVPQDPETHQKWADFAGWRKILNYYTICENHFDKKDILKNYPRSLLRKRAVPVLEKVVEISGIISNDRYEVKDVEGFQLTQIPYHDDQNCQDGRVVGVTPLIFNNIP</sequence>
<reference evidence="14 15" key="1">
    <citation type="submission" date="2024-05" db="EMBL/GenBank/DDBJ databases">
        <title>Genetic variation in Jamaican populations of the coffee berry borer (Hypothenemus hampei).</title>
        <authorList>
            <person name="Errbii M."/>
            <person name="Myrie A."/>
        </authorList>
    </citation>
    <scope>NUCLEOTIDE SEQUENCE [LARGE SCALE GENOMIC DNA]</scope>
    <source>
        <strain evidence="14">JA-Hopewell-2020-01-JO</strain>
        <tissue evidence="14">Whole body</tissue>
    </source>
</reference>
<evidence type="ECO:0000256" key="7">
    <source>
        <dbReference type="ARBA" id="ARBA00023054"/>
    </source>
</evidence>
<dbReference type="Pfam" id="PF05485">
    <property type="entry name" value="THAP"/>
    <property type="match status" value="1"/>
</dbReference>
<dbReference type="SUPFAM" id="SSF57716">
    <property type="entry name" value="Glucocorticoid receptor-like (DNA-binding domain)"/>
    <property type="match status" value="1"/>
</dbReference>
<keyword evidence="4 12" id="KW-0863">Zinc-finger</keyword>
<evidence type="ECO:0000256" key="10">
    <source>
        <dbReference type="ARBA" id="ARBA00023242"/>
    </source>
</evidence>
<protein>
    <recommendedName>
        <fullName evidence="13">THAP-type domain-containing protein</fullName>
    </recommendedName>
</protein>
<dbReference type="InterPro" id="IPR026516">
    <property type="entry name" value="THAP1/10"/>
</dbReference>
<keyword evidence="15" id="KW-1185">Reference proteome</keyword>
<dbReference type="PROSITE" id="PS50950">
    <property type="entry name" value="ZF_THAP"/>
    <property type="match status" value="1"/>
</dbReference>
<dbReference type="AlphaFoldDB" id="A0ABD1FAK1"/>
<dbReference type="GO" id="GO:0005654">
    <property type="term" value="C:nucleoplasm"/>
    <property type="evidence" value="ECO:0007669"/>
    <property type="project" value="UniProtKB-SubCell"/>
</dbReference>
<name>A0ABD1FAK1_HYPHA</name>
<keyword evidence="9" id="KW-0804">Transcription</keyword>
<dbReference type="Gene3D" id="6.20.210.20">
    <property type="entry name" value="THAP domain"/>
    <property type="match status" value="1"/>
</dbReference>
<dbReference type="PANTHER" id="PTHR46600:SF1">
    <property type="entry name" value="THAP DOMAIN-CONTAINING PROTEIN 1"/>
    <property type="match status" value="1"/>
</dbReference>
<keyword evidence="11" id="KW-0131">Cell cycle</keyword>
<keyword evidence="10" id="KW-0539">Nucleus</keyword>
<evidence type="ECO:0000259" key="13">
    <source>
        <dbReference type="PROSITE" id="PS50950"/>
    </source>
</evidence>
<keyword evidence="8 12" id="KW-0238">DNA-binding</keyword>
<dbReference type="InterPro" id="IPR006612">
    <property type="entry name" value="THAP_Znf"/>
</dbReference>
<evidence type="ECO:0000256" key="6">
    <source>
        <dbReference type="ARBA" id="ARBA00023015"/>
    </source>
</evidence>
<dbReference type="EMBL" id="JBDJPC010000001">
    <property type="protein sequence ID" value="KAL1516300.1"/>
    <property type="molecule type" value="Genomic_DNA"/>
</dbReference>
<evidence type="ECO:0000313" key="14">
    <source>
        <dbReference type="EMBL" id="KAL1516300.1"/>
    </source>
</evidence>
<dbReference type="GO" id="GO:0008270">
    <property type="term" value="F:zinc ion binding"/>
    <property type="evidence" value="ECO:0007669"/>
    <property type="project" value="UniProtKB-KW"/>
</dbReference>
<comment type="caution">
    <text evidence="14">The sequence shown here is derived from an EMBL/GenBank/DDBJ whole genome shotgun (WGS) entry which is preliminary data.</text>
</comment>